<evidence type="ECO:0000256" key="4">
    <source>
        <dbReference type="ARBA" id="ARBA00023163"/>
    </source>
</evidence>
<organism evidence="6 7">
    <name type="scientific">Leucothrix pacifica</name>
    <dbReference type="NCBI Taxonomy" id="1247513"/>
    <lineage>
        <taxon>Bacteria</taxon>
        <taxon>Pseudomonadati</taxon>
        <taxon>Pseudomonadota</taxon>
        <taxon>Gammaproteobacteria</taxon>
        <taxon>Thiotrichales</taxon>
        <taxon>Thiotrichaceae</taxon>
        <taxon>Leucothrix</taxon>
    </lineage>
</organism>
<comment type="caution">
    <text evidence="6">The sequence shown here is derived from an EMBL/GenBank/DDBJ whole genome shotgun (WGS) entry which is preliminary data.</text>
</comment>
<evidence type="ECO:0000256" key="3">
    <source>
        <dbReference type="ARBA" id="ARBA00023125"/>
    </source>
</evidence>
<keyword evidence="4" id="KW-0804">Transcription</keyword>
<proteinExistence type="inferred from homology"/>
<dbReference type="FunFam" id="1.10.10.10:FF:000001">
    <property type="entry name" value="LysR family transcriptional regulator"/>
    <property type="match status" value="1"/>
</dbReference>
<keyword evidence="2" id="KW-0805">Transcription regulation</keyword>
<dbReference type="GO" id="GO:0000976">
    <property type="term" value="F:transcription cis-regulatory region binding"/>
    <property type="evidence" value="ECO:0007669"/>
    <property type="project" value="TreeGrafter"/>
</dbReference>
<keyword evidence="7" id="KW-1185">Reference proteome</keyword>
<dbReference type="PROSITE" id="PS50931">
    <property type="entry name" value="HTH_LYSR"/>
    <property type="match status" value="1"/>
</dbReference>
<dbReference type="Gene3D" id="1.10.10.10">
    <property type="entry name" value="Winged helix-like DNA-binding domain superfamily/Winged helix DNA-binding domain"/>
    <property type="match status" value="1"/>
</dbReference>
<protein>
    <submittedName>
        <fullName evidence="6">LysR family transcriptional regulator</fullName>
    </submittedName>
</protein>
<dbReference type="Pfam" id="PF03466">
    <property type="entry name" value="LysR_substrate"/>
    <property type="match status" value="1"/>
</dbReference>
<dbReference type="AlphaFoldDB" id="A0A317CNZ7"/>
<dbReference type="Pfam" id="PF00126">
    <property type="entry name" value="HTH_1"/>
    <property type="match status" value="1"/>
</dbReference>
<evidence type="ECO:0000313" key="6">
    <source>
        <dbReference type="EMBL" id="PWQ99213.1"/>
    </source>
</evidence>
<dbReference type="PRINTS" id="PR00039">
    <property type="entry name" value="HTHLYSR"/>
</dbReference>
<dbReference type="RefSeq" id="WP_109836974.1">
    <property type="nucleotide sequence ID" value="NZ_QGKM01000013.1"/>
</dbReference>
<evidence type="ECO:0000256" key="1">
    <source>
        <dbReference type="ARBA" id="ARBA00009437"/>
    </source>
</evidence>
<dbReference type="GO" id="GO:0003700">
    <property type="term" value="F:DNA-binding transcription factor activity"/>
    <property type="evidence" value="ECO:0007669"/>
    <property type="project" value="InterPro"/>
</dbReference>
<accession>A0A317CNZ7</accession>
<evidence type="ECO:0000259" key="5">
    <source>
        <dbReference type="PROSITE" id="PS50931"/>
    </source>
</evidence>
<dbReference type="Proteomes" id="UP000245539">
    <property type="component" value="Unassembled WGS sequence"/>
</dbReference>
<dbReference type="InterPro" id="IPR000847">
    <property type="entry name" value="LysR_HTH_N"/>
</dbReference>
<evidence type="ECO:0000256" key="2">
    <source>
        <dbReference type="ARBA" id="ARBA00023015"/>
    </source>
</evidence>
<dbReference type="PANTHER" id="PTHR30126">
    <property type="entry name" value="HTH-TYPE TRANSCRIPTIONAL REGULATOR"/>
    <property type="match status" value="1"/>
</dbReference>
<feature type="domain" description="HTH lysR-type" evidence="5">
    <location>
        <begin position="3"/>
        <end position="60"/>
    </location>
</feature>
<reference evidence="6 7" key="1">
    <citation type="submission" date="2018-05" db="EMBL/GenBank/DDBJ databases">
        <title>Leucothrix arctica sp. nov., isolated from Arctic seawater.</title>
        <authorList>
            <person name="Choi A."/>
            <person name="Baek K."/>
        </authorList>
    </citation>
    <scope>NUCLEOTIDE SEQUENCE [LARGE SCALE GENOMIC DNA]</scope>
    <source>
        <strain evidence="6 7">JCM 18388</strain>
    </source>
</reference>
<keyword evidence="3" id="KW-0238">DNA-binding</keyword>
<name>A0A317CNZ7_9GAMM</name>
<dbReference type="OrthoDB" id="9786526at2"/>
<dbReference type="CDD" id="cd05466">
    <property type="entry name" value="PBP2_LTTR_substrate"/>
    <property type="match status" value="1"/>
</dbReference>
<dbReference type="InterPro" id="IPR036390">
    <property type="entry name" value="WH_DNA-bd_sf"/>
</dbReference>
<dbReference type="SUPFAM" id="SSF46785">
    <property type="entry name" value="Winged helix' DNA-binding domain"/>
    <property type="match status" value="1"/>
</dbReference>
<dbReference type="Gene3D" id="3.40.190.10">
    <property type="entry name" value="Periplasmic binding protein-like II"/>
    <property type="match status" value="2"/>
</dbReference>
<dbReference type="EMBL" id="QGKM01000013">
    <property type="protein sequence ID" value="PWQ99213.1"/>
    <property type="molecule type" value="Genomic_DNA"/>
</dbReference>
<dbReference type="PANTHER" id="PTHR30126:SF77">
    <property type="entry name" value="TRANSCRIPTIONAL REGULATORY PROTEIN"/>
    <property type="match status" value="1"/>
</dbReference>
<dbReference type="InterPro" id="IPR036388">
    <property type="entry name" value="WH-like_DNA-bd_sf"/>
</dbReference>
<gene>
    <name evidence="6" type="ORF">DKW60_07240</name>
</gene>
<comment type="similarity">
    <text evidence="1">Belongs to the LysR transcriptional regulatory family.</text>
</comment>
<dbReference type="InterPro" id="IPR005119">
    <property type="entry name" value="LysR_subst-bd"/>
</dbReference>
<sequence length="301" mass="33333">MNFNLKQIEAFIWVADLGSFRKAASRLNTTQPNISARISSLEAALGAHLMERDAGSVRLTSQGKELLKYARKVLRSTEELAAASGKNSLFQGSLKLGVTEMVVHTWLREFLRELKEHYPNIAVELTVDVSVNLEKELMDRSIDLALQNEPFVHQTSGSEDLGTYPLIWVASPDMGLHKKKEVTKEDLAIYPILTHAKNTRLYEEVENHFSPLNNVRIVPSTNLSACLHMTADGMGVVTVPEVMVQNELASGELVKINYSWTPESLHFLARFDAERSSGLVSSAATIAGNITKLFGTSRAHS</sequence>
<dbReference type="SUPFAM" id="SSF53850">
    <property type="entry name" value="Periplasmic binding protein-like II"/>
    <property type="match status" value="1"/>
</dbReference>
<evidence type="ECO:0000313" key="7">
    <source>
        <dbReference type="Proteomes" id="UP000245539"/>
    </source>
</evidence>